<proteinExistence type="predicted"/>
<dbReference type="AlphaFoldDB" id="A0A0F9BDD3"/>
<reference evidence="1" key="1">
    <citation type="journal article" date="2015" name="Nature">
        <title>Complex archaea that bridge the gap between prokaryotes and eukaryotes.</title>
        <authorList>
            <person name="Spang A."/>
            <person name="Saw J.H."/>
            <person name="Jorgensen S.L."/>
            <person name="Zaremba-Niedzwiedzka K."/>
            <person name="Martijn J."/>
            <person name="Lind A.E."/>
            <person name="van Eijk R."/>
            <person name="Schleper C."/>
            <person name="Guy L."/>
            <person name="Ettema T.J."/>
        </authorList>
    </citation>
    <scope>NUCLEOTIDE SEQUENCE</scope>
</reference>
<comment type="caution">
    <text evidence="1">The sequence shown here is derived from an EMBL/GenBank/DDBJ whole genome shotgun (WGS) entry which is preliminary data.</text>
</comment>
<name>A0A0F9BDD3_9ZZZZ</name>
<organism evidence="1">
    <name type="scientific">marine sediment metagenome</name>
    <dbReference type="NCBI Taxonomy" id="412755"/>
    <lineage>
        <taxon>unclassified sequences</taxon>
        <taxon>metagenomes</taxon>
        <taxon>ecological metagenomes</taxon>
    </lineage>
</organism>
<evidence type="ECO:0000313" key="1">
    <source>
        <dbReference type="EMBL" id="KKL19705.1"/>
    </source>
</evidence>
<accession>A0A0F9BDD3</accession>
<dbReference type="EMBL" id="LAZR01038380">
    <property type="protein sequence ID" value="KKL19705.1"/>
    <property type="molecule type" value="Genomic_DNA"/>
</dbReference>
<sequence length="84" mass="9336">MDELWMSTNEGRFQVVNADGQSEDTVELADLAKWEVCLEHKSGVNWHTPSDPPEGKCDAHRLYSYPGQNVTVVPCRIVIAGIHG</sequence>
<gene>
    <name evidence="1" type="ORF">LCGC14_2462750</name>
</gene>
<protein>
    <submittedName>
        <fullName evidence="1">Uncharacterized protein</fullName>
    </submittedName>
</protein>